<evidence type="ECO:0000256" key="2">
    <source>
        <dbReference type="SAM" id="SignalP"/>
    </source>
</evidence>
<dbReference type="Proteomes" id="UP000654075">
    <property type="component" value="Unassembled WGS sequence"/>
</dbReference>
<comment type="caution">
    <text evidence="3">The sequence shown here is derived from an EMBL/GenBank/DDBJ whole genome shotgun (WGS) entry which is preliminary data.</text>
</comment>
<keyword evidence="2" id="KW-0732">Signal</keyword>
<evidence type="ECO:0000313" key="3">
    <source>
        <dbReference type="EMBL" id="CAE8625168.1"/>
    </source>
</evidence>
<keyword evidence="4" id="KW-1185">Reference proteome</keyword>
<name>A0A813GQQ0_POLGL</name>
<feature type="chain" id="PRO_5032906955" evidence="2">
    <location>
        <begin position="19"/>
        <end position="227"/>
    </location>
</feature>
<feature type="signal peptide" evidence="2">
    <location>
        <begin position="1"/>
        <end position="18"/>
    </location>
</feature>
<protein>
    <submittedName>
        <fullName evidence="3">Uncharacterized protein</fullName>
    </submittedName>
</protein>
<organism evidence="3 4">
    <name type="scientific">Polarella glacialis</name>
    <name type="common">Dinoflagellate</name>
    <dbReference type="NCBI Taxonomy" id="89957"/>
    <lineage>
        <taxon>Eukaryota</taxon>
        <taxon>Sar</taxon>
        <taxon>Alveolata</taxon>
        <taxon>Dinophyceae</taxon>
        <taxon>Suessiales</taxon>
        <taxon>Suessiaceae</taxon>
        <taxon>Polarella</taxon>
    </lineage>
</organism>
<sequence length="227" mass="25497">MVFGFVVVFLFLNKNDNSTPYAIARCACCNSPRVQVPPRHQAIPMAAVCSHSNNTNSNNNNTNNNTNNTNTNTNNNNTNSTNTNTNTNNTNNTNSTNNTNNNNNTNNTNNSTRGCAAASAPQPPQAALRLVCPNHVIQIADHSKKQQNEKQITTNCDLDKQTVIWTKQIKSKSPQTVIWNPLRLRGRHGYRLRAPHHWSCLFFVFFKNNCFFQSCFVVFCCHVCCFL</sequence>
<proteinExistence type="predicted"/>
<dbReference type="EMBL" id="CAJNNV010028598">
    <property type="protein sequence ID" value="CAE8625168.1"/>
    <property type="molecule type" value="Genomic_DNA"/>
</dbReference>
<feature type="region of interest" description="Disordered" evidence="1">
    <location>
        <begin position="54"/>
        <end position="119"/>
    </location>
</feature>
<accession>A0A813GQQ0</accession>
<dbReference type="AlphaFoldDB" id="A0A813GQQ0"/>
<evidence type="ECO:0000256" key="1">
    <source>
        <dbReference type="SAM" id="MobiDB-lite"/>
    </source>
</evidence>
<reference evidence="3" key="1">
    <citation type="submission" date="2021-02" db="EMBL/GenBank/DDBJ databases">
        <authorList>
            <person name="Dougan E. K."/>
            <person name="Rhodes N."/>
            <person name="Thang M."/>
            <person name="Chan C."/>
        </authorList>
    </citation>
    <scope>NUCLEOTIDE SEQUENCE</scope>
</reference>
<gene>
    <name evidence="3" type="ORF">PGLA1383_LOCUS42195</name>
</gene>
<evidence type="ECO:0000313" key="4">
    <source>
        <dbReference type="Proteomes" id="UP000654075"/>
    </source>
</evidence>